<dbReference type="SMART" id="SM00448">
    <property type="entry name" value="REC"/>
    <property type="match status" value="1"/>
</dbReference>
<comment type="catalytic activity">
    <reaction evidence="1">
        <text>ATP + protein L-histidine = ADP + protein N-phospho-L-histidine.</text>
        <dbReference type="EC" id="2.7.13.3"/>
    </reaction>
</comment>
<dbReference type="InterPro" id="IPR005467">
    <property type="entry name" value="His_kinase_dom"/>
</dbReference>
<dbReference type="InterPro" id="IPR003661">
    <property type="entry name" value="HisK_dim/P_dom"/>
</dbReference>
<organism evidence="17 18">
    <name type="scientific">Ramlibacter henchirensis</name>
    <dbReference type="NCBI Taxonomy" id="204072"/>
    <lineage>
        <taxon>Bacteria</taxon>
        <taxon>Pseudomonadati</taxon>
        <taxon>Pseudomonadota</taxon>
        <taxon>Betaproteobacteria</taxon>
        <taxon>Burkholderiales</taxon>
        <taxon>Comamonadaceae</taxon>
        <taxon>Ramlibacter</taxon>
    </lineage>
</organism>
<evidence type="ECO:0000256" key="9">
    <source>
        <dbReference type="ARBA" id="ARBA00022777"/>
    </source>
</evidence>
<dbReference type="GO" id="GO:0005524">
    <property type="term" value="F:ATP binding"/>
    <property type="evidence" value="ECO:0007669"/>
    <property type="project" value="UniProtKB-KW"/>
</dbReference>
<dbReference type="RefSeq" id="WP_135262098.1">
    <property type="nucleotide sequence ID" value="NZ_SMLM01000001.1"/>
</dbReference>
<evidence type="ECO:0000259" key="15">
    <source>
        <dbReference type="PROSITE" id="PS50110"/>
    </source>
</evidence>
<dbReference type="SMART" id="SM00065">
    <property type="entry name" value="GAF"/>
    <property type="match status" value="1"/>
</dbReference>
<comment type="subcellular location">
    <subcellularLocation>
        <location evidence="2">Cell membrane</location>
    </subcellularLocation>
    <subcellularLocation>
        <location evidence="3">Membrane raft</location>
        <topology evidence="3">Multi-pass membrane protein</topology>
    </subcellularLocation>
</comment>
<dbReference type="OrthoDB" id="8552871at2"/>
<feature type="modified residue" description="4-aspartylphosphate" evidence="13">
    <location>
        <position position="607"/>
    </location>
</feature>
<comment type="caution">
    <text evidence="17">The sequence shown here is derived from an EMBL/GenBank/DDBJ whole genome shotgun (WGS) entry which is preliminary data.</text>
</comment>
<evidence type="ECO:0000259" key="14">
    <source>
        <dbReference type="PROSITE" id="PS50109"/>
    </source>
</evidence>
<dbReference type="Pfam" id="PF01590">
    <property type="entry name" value="GAF"/>
    <property type="match status" value="1"/>
</dbReference>
<dbReference type="Gene3D" id="3.40.50.2300">
    <property type="match status" value="1"/>
</dbReference>
<dbReference type="PANTHER" id="PTHR43547:SF2">
    <property type="entry name" value="HYBRID SIGNAL TRANSDUCTION HISTIDINE KINASE C"/>
    <property type="match status" value="1"/>
</dbReference>
<dbReference type="Gene3D" id="3.30.565.10">
    <property type="entry name" value="Histidine kinase-like ATPase, C-terminal domain"/>
    <property type="match status" value="1"/>
</dbReference>
<dbReference type="InterPro" id="IPR000014">
    <property type="entry name" value="PAS"/>
</dbReference>
<dbReference type="SMART" id="SM00091">
    <property type="entry name" value="PAS"/>
    <property type="match status" value="1"/>
</dbReference>
<dbReference type="CDD" id="cd00082">
    <property type="entry name" value="HisKA"/>
    <property type="match status" value="1"/>
</dbReference>
<dbReference type="InterPro" id="IPR004358">
    <property type="entry name" value="Sig_transdc_His_kin-like_C"/>
</dbReference>
<dbReference type="InterPro" id="IPR036890">
    <property type="entry name" value="HATPase_C_sf"/>
</dbReference>
<dbReference type="FunFam" id="3.30.565.10:FF:000023">
    <property type="entry name" value="PAS domain-containing sensor histidine kinase"/>
    <property type="match status" value="1"/>
</dbReference>
<evidence type="ECO:0000256" key="5">
    <source>
        <dbReference type="ARBA" id="ARBA00022475"/>
    </source>
</evidence>
<dbReference type="SUPFAM" id="SSF52172">
    <property type="entry name" value="CheY-like"/>
    <property type="match status" value="1"/>
</dbReference>
<proteinExistence type="predicted"/>
<evidence type="ECO:0000256" key="2">
    <source>
        <dbReference type="ARBA" id="ARBA00004236"/>
    </source>
</evidence>
<dbReference type="NCBIfam" id="TIGR00229">
    <property type="entry name" value="sensory_box"/>
    <property type="match status" value="1"/>
</dbReference>
<dbReference type="CDD" id="cd16922">
    <property type="entry name" value="HATPase_EvgS-ArcB-TorS-like"/>
    <property type="match status" value="1"/>
</dbReference>
<evidence type="ECO:0000259" key="16">
    <source>
        <dbReference type="PROSITE" id="PS50112"/>
    </source>
</evidence>
<keyword evidence="8" id="KW-0547">Nucleotide-binding</keyword>
<evidence type="ECO:0000256" key="13">
    <source>
        <dbReference type="PROSITE-ProRule" id="PRU00169"/>
    </source>
</evidence>
<dbReference type="PANTHER" id="PTHR43547">
    <property type="entry name" value="TWO-COMPONENT HISTIDINE KINASE"/>
    <property type="match status" value="1"/>
</dbReference>
<keyword evidence="10" id="KW-0067">ATP-binding</keyword>
<feature type="domain" description="Histidine kinase" evidence="14">
    <location>
        <begin position="318"/>
        <end position="535"/>
    </location>
</feature>
<dbReference type="FunFam" id="3.30.450.20:FF:000099">
    <property type="entry name" value="Sensory box sensor histidine kinase"/>
    <property type="match status" value="1"/>
</dbReference>
<dbReference type="SMART" id="SM00387">
    <property type="entry name" value="HATPase_c"/>
    <property type="match status" value="1"/>
</dbReference>
<feature type="domain" description="PAS" evidence="16">
    <location>
        <begin position="12"/>
        <end position="82"/>
    </location>
</feature>
<dbReference type="Pfam" id="PF08447">
    <property type="entry name" value="PAS_3"/>
    <property type="match status" value="1"/>
</dbReference>
<name>A0A4Z0C505_9BURK</name>
<evidence type="ECO:0000313" key="17">
    <source>
        <dbReference type="EMBL" id="TFZ06012.1"/>
    </source>
</evidence>
<dbReference type="Pfam" id="PF00512">
    <property type="entry name" value="HisKA"/>
    <property type="match status" value="1"/>
</dbReference>
<dbReference type="InterPro" id="IPR003594">
    <property type="entry name" value="HATPase_dom"/>
</dbReference>
<evidence type="ECO:0000256" key="1">
    <source>
        <dbReference type="ARBA" id="ARBA00000085"/>
    </source>
</evidence>
<keyword evidence="18" id="KW-1185">Reference proteome</keyword>
<dbReference type="EMBL" id="SMLM01000001">
    <property type="protein sequence ID" value="TFZ06012.1"/>
    <property type="molecule type" value="Genomic_DNA"/>
</dbReference>
<dbReference type="InterPro" id="IPR013655">
    <property type="entry name" value="PAS_fold_3"/>
</dbReference>
<dbReference type="Gene3D" id="1.10.287.130">
    <property type="match status" value="1"/>
</dbReference>
<reference evidence="17 18" key="1">
    <citation type="submission" date="2019-03" db="EMBL/GenBank/DDBJ databases">
        <title>Ramlibacter henchirensis DSM 14656, whole genome shotgun sequence.</title>
        <authorList>
            <person name="Zhang X."/>
            <person name="Feng G."/>
            <person name="Zhu H."/>
        </authorList>
    </citation>
    <scope>NUCLEOTIDE SEQUENCE [LARGE SCALE GENOMIC DNA]</scope>
    <source>
        <strain evidence="17 18">DSM 14656</strain>
    </source>
</reference>
<dbReference type="InterPro" id="IPR035965">
    <property type="entry name" value="PAS-like_dom_sf"/>
</dbReference>
<dbReference type="Gene3D" id="3.30.450.20">
    <property type="entry name" value="PAS domain"/>
    <property type="match status" value="1"/>
</dbReference>
<evidence type="ECO:0000256" key="3">
    <source>
        <dbReference type="ARBA" id="ARBA00004314"/>
    </source>
</evidence>
<dbReference type="SUPFAM" id="SSF55785">
    <property type="entry name" value="PYP-like sensor domain (PAS domain)"/>
    <property type="match status" value="1"/>
</dbReference>
<dbReference type="InterPro" id="IPR036097">
    <property type="entry name" value="HisK_dim/P_sf"/>
</dbReference>
<dbReference type="FunFam" id="1.10.287.130:FF:000001">
    <property type="entry name" value="Two-component sensor histidine kinase"/>
    <property type="match status" value="1"/>
</dbReference>
<keyword evidence="6 13" id="KW-0597">Phosphoprotein</keyword>
<evidence type="ECO:0000256" key="12">
    <source>
        <dbReference type="ARBA" id="ARBA00023136"/>
    </source>
</evidence>
<evidence type="ECO:0000256" key="6">
    <source>
        <dbReference type="ARBA" id="ARBA00022553"/>
    </source>
</evidence>
<dbReference type="PROSITE" id="PS50110">
    <property type="entry name" value="RESPONSE_REGULATORY"/>
    <property type="match status" value="1"/>
</dbReference>
<sequence>MSKRENEEPHGAHQRLQALATNTSTIVWYTAPDGSVSQVNPSWAAFTGQAFEAYRGWGWIQAVHPDDRPGLEDAWRAATQAKVPFDHAYRLRRHDGEYRHVQAQGTPVMEGAVLREWVGVCVDDTASRRAQVALQESELRFRFLDRLGQATRELTEAGELMGVTARMLGEYLGATRCAYADVEPDGDRFTIRNDWSVPGVPTSAGVYSLELFGPQATTNLRRGQHLVVRDVDRELGEEGGGRMFNAIGIKAIICAGLIKQGRLVAMMAVHQSRPRDWTEHEIALVGEVVDRCWAHIERVRDSAMLREQDRRKDEFLATLAHELRNPLAPIKYAMAMLRRSDDPERLARARDVVDRQVSQMARLIDDLLDLSRINRGLIRLQLEPHRVADLVREAVDVARPAIEEGRHQLQVRALAENVFVHADATRLVQVLGNLLGNAAKYTPEGGRIVVSGSVEGGDVLLEVADNGVGIPPADQDRVFQMFTQLEHTASRARGGLGIGLSLVKTLVQMHGGAVSVRSEGLGRGATFSVRLPRMGGAPALAPQFPRQAAAGESGDALRIAVVEDNDDGRASLVELLELLGHEVRSACDGAAGVELVRSFRPDLVLLDLGLPVMDGLEACRRIRSDPQLGATRVVALTGWGTDLDRERTAKAGFDLHLTKPVEAETLRRTVEETAAAAAKAPPAA</sequence>
<dbReference type="EC" id="2.7.13.3" evidence="4"/>
<evidence type="ECO:0000256" key="4">
    <source>
        <dbReference type="ARBA" id="ARBA00012438"/>
    </source>
</evidence>
<feature type="domain" description="Response regulatory" evidence="15">
    <location>
        <begin position="558"/>
        <end position="674"/>
    </location>
</feature>
<dbReference type="PROSITE" id="PS50109">
    <property type="entry name" value="HIS_KIN"/>
    <property type="match status" value="1"/>
</dbReference>
<accession>A0A4Z0C505</accession>
<dbReference type="CDD" id="cd00130">
    <property type="entry name" value="PAS"/>
    <property type="match status" value="1"/>
</dbReference>
<dbReference type="Proteomes" id="UP000298180">
    <property type="component" value="Unassembled WGS sequence"/>
</dbReference>
<keyword evidence="9" id="KW-0418">Kinase</keyword>
<dbReference type="SMART" id="SM00388">
    <property type="entry name" value="HisKA"/>
    <property type="match status" value="1"/>
</dbReference>
<dbReference type="InterPro" id="IPR011006">
    <property type="entry name" value="CheY-like_superfamily"/>
</dbReference>
<dbReference type="GO" id="GO:0005886">
    <property type="term" value="C:plasma membrane"/>
    <property type="evidence" value="ECO:0007669"/>
    <property type="project" value="UniProtKB-SubCell"/>
</dbReference>
<dbReference type="AlphaFoldDB" id="A0A4Z0C505"/>
<dbReference type="SUPFAM" id="SSF55874">
    <property type="entry name" value="ATPase domain of HSP90 chaperone/DNA topoisomerase II/histidine kinase"/>
    <property type="match status" value="1"/>
</dbReference>
<keyword evidence="12" id="KW-0472">Membrane</keyword>
<dbReference type="PRINTS" id="PR00344">
    <property type="entry name" value="BCTRLSENSOR"/>
</dbReference>
<dbReference type="InterPro" id="IPR029016">
    <property type="entry name" value="GAF-like_dom_sf"/>
</dbReference>
<evidence type="ECO:0000256" key="7">
    <source>
        <dbReference type="ARBA" id="ARBA00022679"/>
    </source>
</evidence>
<keyword evidence="5" id="KW-1003">Cell membrane</keyword>
<keyword evidence="11" id="KW-0902">Two-component regulatory system</keyword>
<evidence type="ECO:0000313" key="18">
    <source>
        <dbReference type="Proteomes" id="UP000298180"/>
    </source>
</evidence>
<gene>
    <name evidence="17" type="ORF">EZ313_05015</name>
</gene>
<dbReference type="Gene3D" id="3.30.450.40">
    <property type="match status" value="1"/>
</dbReference>
<protein>
    <recommendedName>
        <fullName evidence="4">histidine kinase</fullName>
        <ecNumber evidence="4">2.7.13.3</ecNumber>
    </recommendedName>
</protein>
<dbReference type="Pfam" id="PF02518">
    <property type="entry name" value="HATPase_c"/>
    <property type="match status" value="1"/>
</dbReference>
<dbReference type="SUPFAM" id="SSF55781">
    <property type="entry name" value="GAF domain-like"/>
    <property type="match status" value="1"/>
</dbReference>
<dbReference type="GO" id="GO:0000155">
    <property type="term" value="F:phosphorelay sensor kinase activity"/>
    <property type="evidence" value="ECO:0007669"/>
    <property type="project" value="InterPro"/>
</dbReference>
<dbReference type="PROSITE" id="PS50112">
    <property type="entry name" value="PAS"/>
    <property type="match status" value="1"/>
</dbReference>
<dbReference type="InterPro" id="IPR001789">
    <property type="entry name" value="Sig_transdc_resp-reg_receiver"/>
</dbReference>
<keyword evidence="7" id="KW-0808">Transferase</keyword>
<evidence type="ECO:0000256" key="11">
    <source>
        <dbReference type="ARBA" id="ARBA00023012"/>
    </source>
</evidence>
<dbReference type="InterPro" id="IPR003018">
    <property type="entry name" value="GAF"/>
</dbReference>
<dbReference type="SUPFAM" id="SSF47384">
    <property type="entry name" value="Homodimeric domain of signal transducing histidine kinase"/>
    <property type="match status" value="1"/>
</dbReference>
<dbReference type="Pfam" id="PF00072">
    <property type="entry name" value="Response_reg"/>
    <property type="match status" value="1"/>
</dbReference>
<evidence type="ECO:0000256" key="8">
    <source>
        <dbReference type="ARBA" id="ARBA00022741"/>
    </source>
</evidence>
<evidence type="ECO:0000256" key="10">
    <source>
        <dbReference type="ARBA" id="ARBA00022840"/>
    </source>
</evidence>
<dbReference type="GO" id="GO:0045121">
    <property type="term" value="C:membrane raft"/>
    <property type="evidence" value="ECO:0007669"/>
    <property type="project" value="UniProtKB-SubCell"/>
</dbReference>
<dbReference type="CDD" id="cd17580">
    <property type="entry name" value="REC_2_DhkD-like"/>
    <property type="match status" value="1"/>
</dbReference>